<keyword evidence="5" id="KW-0732">Signal</keyword>
<name>A0AAN9GGH1_9CAEN</name>
<reference evidence="7 8" key="1">
    <citation type="submission" date="2024-02" db="EMBL/GenBank/DDBJ databases">
        <title>Chromosome-scale genome assembly of the rough periwinkle Littorina saxatilis.</title>
        <authorList>
            <person name="De Jode A."/>
            <person name="Faria R."/>
            <person name="Formenti G."/>
            <person name="Sims Y."/>
            <person name="Smith T.P."/>
            <person name="Tracey A."/>
            <person name="Wood J.M.D."/>
            <person name="Zagrodzka Z.B."/>
            <person name="Johannesson K."/>
            <person name="Butlin R.K."/>
            <person name="Leder E.H."/>
        </authorList>
    </citation>
    <scope>NUCLEOTIDE SEQUENCE [LARGE SCALE GENOMIC DNA]</scope>
    <source>
        <strain evidence="7">Snail1</strain>
        <tissue evidence="7">Muscle</tissue>
    </source>
</reference>
<feature type="compositionally biased region" description="Basic and acidic residues" evidence="4">
    <location>
        <begin position="49"/>
        <end position="63"/>
    </location>
</feature>
<feature type="region of interest" description="Disordered" evidence="4">
    <location>
        <begin position="49"/>
        <end position="139"/>
    </location>
</feature>
<feature type="domain" description="RING-type" evidence="6">
    <location>
        <begin position="444"/>
        <end position="491"/>
    </location>
</feature>
<keyword evidence="1 3" id="KW-0479">Metal-binding</keyword>
<feature type="compositionally biased region" description="Acidic residues" evidence="4">
    <location>
        <begin position="365"/>
        <end position="375"/>
    </location>
</feature>
<protein>
    <recommendedName>
        <fullName evidence="6">RING-type domain-containing protein</fullName>
    </recommendedName>
</protein>
<evidence type="ECO:0000256" key="5">
    <source>
        <dbReference type="SAM" id="SignalP"/>
    </source>
</evidence>
<dbReference type="InterPro" id="IPR001841">
    <property type="entry name" value="Znf_RING"/>
</dbReference>
<comment type="caution">
    <text evidence="7">The sequence shown here is derived from an EMBL/GenBank/DDBJ whole genome shotgun (WGS) entry which is preliminary data.</text>
</comment>
<evidence type="ECO:0000313" key="8">
    <source>
        <dbReference type="Proteomes" id="UP001374579"/>
    </source>
</evidence>
<sequence length="506" mass="55294">MEKLLVLALIRLLLLRGGVEPNPGPTSMCCPNSACVNILPWACPGKLEGTKKSGFEPKDDKSLDISVASGGDCTPSDGLDSDKKEGQQLKGEQGGSGRCGVIDSREYQSPIPGSGRGDDDDEDGEKERKGPKEPDDKPTFADVNKVRSFLVFLYFVLCLLINYCTEVEQLFPALSPRLSHMRNTALMLRQLMQDIFFCPPSAQRSERNRSARRLFFRAVEIFFGSLPETYISPDVARSCSCREQPSSPPEPPDRRNQTCAANPGPCCRDGMCCPLLESSESPAFDDLDLFSSPAPPESGESPMTYGMLQNLLFPVQCTDDTNQATNEAAVTRGEGSNGAQLIPPGNPIQLQLRHHSRSLLARPSDEEDIGPDSSEECINMGESDTAPVAETASGNSQESSSVVSSGQTVAYREDQLVPHLICAAHEVHDDNGSLRYPIPASELCDKCIRREVSEVLKPCDHKLCSICTDDVYPPRQQQAIARPKLQCPVCNCEVKYMEDLDLYPPG</sequence>
<accession>A0AAN9GGH1</accession>
<keyword evidence="8" id="KW-1185">Reference proteome</keyword>
<dbReference type="AlphaFoldDB" id="A0AAN9GGH1"/>
<organism evidence="7 8">
    <name type="scientific">Littorina saxatilis</name>
    <dbReference type="NCBI Taxonomy" id="31220"/>
    <lineage>
        <taxon>Eukaryota</taxon>
        <taxon>Metazoa</taxon>
        <taxon>Spiralia</taxon>
        <taxon>Lophotrochozoa</taxon>
        <taxon>Mollusca</taxon>
        <taxon>Gastropoda</taxon>
        <taxon>Caenogastropoda</taxon>
        <taxon>Littorinimorpha</taxon>
        <taxon>Littorinoidea</taxon>
        <taxon>Littorinidae</taxon>
        <taxon>Littorina</taxon>
    </lineage>
</organism>
<feature type="region of interest" description="Disordered" evidence="4">
    <location>
        <begin position="386"/>
        <end position="407"/>
    </location>
</feature>
<dbReference type="EMBL" id="JBAMIC010000004">
    <property type="protein sequence ID" value="KAK7106984.1"/>
    <property type="molecule type" value="Genomic_DNA"/>
</dbReference>
<evidence type="ECO:0000256" key="1">
    <source>
        <dbReference type="ARBA" id="ARBA00022771"/>
    </source>
</evidence>
<evidence type="ECO:0000256" key="3">
    <source>
        <dbReference type="PROSITE-ProRule" id="PRU00175"/>
    </source>
</evidence>
<evidence type="ECO:0000259" key="6">
    <source>
        <dbReference type="PROSITE" id="PS50089"/>
    </source>
</evidence>
<dbReference type="GO" id="GO:0008270">
    <property type="term" value="F:zinc ion binding"/>
    <property type="evidence" value="ECO:0007669"/>
    <property type="project" value="UniProtKB-KW"/>
</dbReference>
<dbReference type="Proteomes" id="UP001374579">
    <property type="component" value="Unassembled WGS sequence"/>
</dbReference>
<feature type="chain" id="PRO_5043031039" description="RING-type domain-containing protein" evidence="5">
    <location>
        <begin position="22"/>
        <end position="506"/>
    </location>
</feature>
<keyword evidence="1 3" id="KW-0863">Zinc-finger</keyword>
<gene>
    <name evidence="7" type="ORF">V1264_014980</name>
</gene>
<evidence type="ECO:0000313" key="7">
    <source>
        <dbReference type="EMBL" id="KAK7106984.1"/>
    </source>
</evidence>
<dbReference type="SUPFAM" id="SSF57850">
    <property type="entry name" value="RING/U-box"/>
    <property type="match status" value="1"/>
</dbReference>
<evidence type="ECO:0000256" key="4">
    <source>
        <dbReference type="SAM" id="MobiDB-lite"/>
    </source>
</evidence>
<feature type="signal peptide" evidence="5">
    <location>
        <begin position="1"/>
        <end position="21"/>
    </location>
</feature>
<proteinExistence type="predicted"/>
<dbReference type="PROSITE" id="PS50089">
    <property type="entry name" value="ZF_RING_2"/>
    <property type="match status" value="1"/>
</dbReference>
<evidence type="ECO:0000256" key="2">
    <source>
        <dbReference type="ARBA" id="ARBA00022833"/>
    </source>
</evidence>
<feature type="compositionally biased region" description="Basic and acidic residues" evidence="4">
    <location>
        <begin position="125"/>
        <end position="139"/>
    </location>
</feature>
<keyword evidence="2" id="KW-0862">Zinc</keyword>
<feature type="region of interest" description="Disordered" evidence="4">
    <location>
        <begin position="284"/>
        <end position="304"/>
    </location>
</feature>
<feature type="region of interest" description="Disordered" evidence="4">
    <location>
        <begin position="361"/>
        <end position="380"/>
    </location>
</feature>
<feature type="compositionally biased region" description="Low complexity" evidence="4">
    <location>
        <begin position="393"/>
        <end position="407"/>
    </location>
</feature>